<evidence type="ECO:0000313" key="2">
    <source>
        <dbReference type="Proteomes" id="UP000005239"/>
    </source>
</evidence>
<dbReference type="AlphaFoldDB" id="A0A2A6BPM5"/>
<dbReference type="Proteomes" id="UP000005239">
    <property type="component" value="Unassembled WGS sequence"/>
</dbReference>
<accession>A0A8R1Z336</accession>
<accession>A0A2A6BPM5</accession>
<dbReference type="EnsemblMetazoa" id="PPA44358.1">
    <property type="protein sequence ID" value="PPA44358.1"/>
    <property type="gene ID" value="WBGene00282727"/>
</dbReference>
<keyword evidence="2" id="KW-1185">Reference proteome</keyword>
<evidence type="ECO:0000313" key="1">
    <source>
        <dbReference type="EnsemblMetazoa" id="PPA44358.1"/>
    </source>
</evidence>
<proteinExistence type="predicted"/>
<organism evidence="1 2">
    <name type="scientific">Pristionchus pacificus</name>
    <name type="common">Parasitic nematode worm</name>
    <dbReference type="NCBI Taxonomy" id="54126"/>
    <lineage>
        <taxon>Eukaryota</taxon>
        <taxon>Metazoa</taxon>
        <taxon>Ecdysozoa</taxon>
        <taxon>Nematoda</taxon>
        <taxon>Chromadorea</taxon>
        <taxon>Rhabditida</taxon>
        <taxon>Rhabditina</taxon>
        <taxon>Diplogasteromorpha</taxon>
        <taxon>Diplogasteroidea</taxon>
        <taxon>Neodiplogasteridae</taxon>
        <taxon>Pristionchus</taxon>
    </lineage>
</organism>
<name>A0A2A6BPM5_PRIPA</name>
<gene>
    <name evidence="1" type="primary">WBGene00282727</name>
</gene>
<protein>
    <submittedName>
        <fullName evidence="1">Uncharacterized protein</fullName>
    </submittedName>
</protein>
<reference evidence="2" key="1">
    <citation type="journal article" date="2008" name="Nat. Genet.">
        <title>The Pristionchus pacificus genome provides a unique perspective on nematode lifestyle and parasitism.</title>
        <authorList>
            <person name="Dieterich C."/>
            <person name="Clifton S.W."/>
            <person name="Schuster L.N."/>
            <person name="Chinwalla A."/>
            <person name="Delehaunty K."/>
            <person name="Dinkelacker I."/>
            <person name="Fulton L."/>
            <person name="Fulton R."/>
            <person name="Godfrey J."/>
            <person name="Minx P."/>
            <person name="Mitreva M."/>
            <person name="Roeseler W."/>
            <person name="Tian H."/>
            <person name="Witte H."/>
            <person name="Yang S.P."/>
            <person name="Wilson R.K."/>
            <person name="Sommer R.J."/>
        </authorList>
    </citation>
    <scope>NUCLEOTIDE SEQUENCE [LARGE SCALE GENOMIC DNA]</scope>
    <source>
        <strain evidence="2">PS312</strain>
    </source>
</reference>
<reference evidence="1" key="2">
    <citation type="submission" date="2022-06" db="UniProtKB">
        <authorList>
            <consortium name="EnsemblMetazoa"/>
        </authorList>
    </citation>
    <scope>IDENTIFICATION</scope>
    <source>
        <strain evidence="1">PS312</strain>
    </source>
</reference>
<sequence>MAEEALSVTSAEPKSLRSNIFTIMKQSKNNGAMSAVVFCILHLCIHQLYSTENDHHIKSENMTENEIEILLQFLTTTYHISRLPPSGPYVKQVYEGITTYRLEIVSQISKIIETQLLYYLVPFHCVGWIIEYFFAQLVIDMKEKEKPDDLDGISHWWDVLEGIDRQLIADK</sequence>